<gene>
    <name evidence="6" type="primary">fabH</name>
    <name evidence="6" type="ORF">GCM10018772_16790</name>
</gene>
<reference evidence="6" key="2">
    <citation type="submission" date="2020-09" db="EMBL/GenBank/DDBJ databases">
        <authorList>
            <person name="Sun Q."/>
            <person name="Ohkuma M."/>
        </authorList>
    </citation>
    <scope>NUCLEOTIDE SEQUENCE</scope>
    <source>
        <strain evidence="6">JCM 4477</strain>
    </source>
</reference>
<proteinExistence type="predicted"/>
<dbReference type="GO" id="GO:0004315">
    <property type="term" value="F:3-oxoacyl-[acyl-carrier-protein] synthase activity"/>
    <property type="evidence" value="ECO:0007669"/>
    <property type="project" value="InterPro"/>
</dbReference>
<evidence type="ECO:0000256" key="2">
    <source>
        <dbReference type="ARBA" id="ARBA00022679"/>
    </source>
</evidence>
<dbReference type="InterPro" id="IPR013747">
    <property type="entry name" value="ACP_syn_III_C"/>
</dbReference>
<feature type="domain" description="Beta-ketoacyl-[acyl-carrier-protein] synthase III N-terminal" evidence="5">
    <location>
        <begin position="114"/>
        <end position="193"/>
    </location>
</feature>
<dbReference type="AlphaFoldDB" id="A0A919DZ31"/>
<dbReference type="SUPFAM" id="SSF53901">
    <property type="entry name" value="Thiolase-like"/>
    <property type="match status" value="1"/>
</dbReference>
<keyword evidence="2" id="KW-0808">Transferase</keyword>
<evidence type="ECO:0000256" key="1">
    <source>
        <dbReference type="ARBA" id="ARBA00022490"/>
    </source>
</evidence>
<dbReference type="PANTHER" id="PTHR34069">
    <property type="entry name" value="3-OXOACYL-[ACYL-CARRIER-PROTEIN] SYNTHASE 3"/>
    <property type="match status" value="1"/>
</dbReference>
<dbReference type="Proteomes" id="UP000630718">
    <property type="component" value="Unassembled WGS sequence"/>
</dbReference>
<feature type="domain" description="Beta-ketoacyl-[acyl-carrier-protein] synthase III C-terminal" evidence="4">
    <location>
        <begin position="245"/>
        <end position="333"/>
    </location>
</feature>
<keyword evidence="7" id="KW-1185">Reference proteome</keyword>
<dbReference type="EMBL" id="BNBI01000003">
    <property type="protein sequence ID" value="GHE93643.1"/>
    <property type="molecule type" value="Genomic_DNA"/>
</dbReference>
<evidence type="ECO:0000313" key="6">
    <source>
        <dbReference type="EMBL" id="GHE93643.1"/>
    </source>
</evidence>
<dbReference type="CDD" id="cd00830">
    <property type="entry name" value="KAS_III"/>
    <property type="match status" value="1"/>
</dbReference>
<dbReference type="PANTHER" id="PTHR34069:SF2">
    <property type="entry name" value="BETA-KETOACYL-[ACYL-CARRIER-PROTEIN] SYNTHASE III"/>
    <property type="match status" value="1"/>
</dbReference>
<accession>A0A919DZ31</accession>
<dbReference type="InterPro" id="IPR013751">
    <property type="entry name" value="ACP_syn_III_N"/>
</dbReference>
<dbReference type="Pfam" id="PF08545">
    <property type="entry name" value="ACP_syn_III"/>
    <property type="match status" value="1"/>
</dbReference>
<keyword evidence="1" id="KW-0963">Cytoplasm</keyword>
<dbReference type="NCBIfam" id="NF006829">
    <property type="entry name" value="PRK09352.1"/>
    <property type="match status" value="1"/>
</dbReference>
<evidence type="ECO:0000256" key="3">
    <source>
        <dbReference type="ARBA" id="ARBA00023315"/>
    </source>
</evidence>
<organism evidence="6 7">
    <name type="scientific">Streptomyces fumanus</name>
    <dbReference type="NCBI Taxonomy" id="67302"/>
    <lineage>
        <taxon>Bacteria</taxon>
        <taxon>Bacillati</taxon>
        <taxon>Actinomycetota</taxon>
        <taxon>Actinomycetes</taxon>
        <taxon>Kitasatosporales</taxon>
        <taxon>Streptomycetaceae</taxon>
        <taxon>Streptomyces</taxon>
    </lineage>
</organism>
<evidence type="ECO:0000313" key="7">
    <source>
        <dbReference type="Proteomes" id="UP000630718"/>
    </source>
</evidence>
<name>A0A919DZ31_9ACTN</name>
<dbReference type="GO" id="GO:0006633">
    <property type="term" value="P:fatty acid biosynthetic process"/>
    <property type="evidence" value="ECO:0007669"/>
    <property type="project" value="InterPro"/>
</dbReference>
<dbReference type="Pfam" id="PF08541">
    <property type="entry name" value="ACP_syn_III_C"/>
    <property type="match status" value="1"/>
</dbReference>
<dbReference type="GO" id="GO:0044550">
    <property type="term" value="P:secondary metabolite biosynthetic process"/>
    <property type="evidence" value="ECO:0007669"/>
    <property type="project" value="TreeGrafter"/>
</dbReference>
<comment type="caution">
    <text evidence="6">The sequence shown here is derived from an EMBL/GenBank/DDBJ whole genome shotgun (WGS) entry which is preliminary data.</text>
</comment>
<keyword evidence="3" id="KW-0012">Acyltransferase</keyword>
<evidence type="ECO:0000259" key="4">
    <source>
        <dbReference type="Pfam" id="PF08541"/>
    </source>
</evidence>
<dbReference type="RefSeq" id="WP_190203490.1">
    <property type="nucleotide sequence ID" value="NZ_BNBI01000003.1"/>
</dbReference>
<protein>
    <submittedName>
        <fullName evidence="6">3-oxoacyl-[acyl-carrier-protein] synthase 3</fullName>
    </submittedName>
</protein>
<reference evidence="6" key="1">
    <citation type="journal article" date="2014" name="Int. J. Syst. Evol. Microbiol.">
        <title>Complete genome sequence of Corynebacterium casei LMG S-19264T (=DSM 44701T), isolated from a smear-ripened cheese.</title>
        <authorList>
            <consortium name="US DOE Joint Genome Institute (JGI-PGF)"/>
            <person name="Walter F."/>
            <person name="Albersmeier A."/>
            <person name="Kalinowski J."/>
            <person name="Ruckert C."/>
        </authorList>
    </citation>
    <scope>NUCLEOTIDE SEQUENCE</scope>
    <source>
        <strain evidence="6">JCM 4477</strain>
    </source>
</reference>
<evidence type="ECO:0000259" key="5">
    <source>
        <dbReference type="Pfam" id="PF08545"/>
    </source>
</evidence>
<sequence length="340" mass="34820">MTAPASDGVPAAVLCGLGSWLPPTVVPNDELAGPLGVSDAWIHQRSGVRSRRRVDDGTATVALAAEAGARALKSQGHGQVDAVLLATATPDRVTPPCAPEVAARLGLSGAAAVDLSAACSGFVYGLSLAAGCIAARTFARVLVIGAETMSAVVDPRDPATGPIFGDGAAAAVVRAGRPGEPGAFGPFVLGSDGGGADLIQVPRGGSRTRYRYTAEEPRARVRMDGREVFRRALEHLGGALTRAVEKAGWTPAEVDRFAIHQANARISRSLATRMKVPEERWLSNIEHVGNTSAASVPLLLDHAVRDGALAPGQRVAVAAFGAGLTWGATTLVWPDLAAGG</sequence>
<dbReference type="InterPro" id="IPR016039">
    <property type="entry name" value="Thiolase-like"/>
</dbReference>
<dbReference type="Gene3D" id="3.40.47.10">
    <property type="match status" value="1"/>
</dbReference>